<sequence>MSDSHGEVFRILDIHASEVAQHPDLVRQIYDGRTDGVIIREVFAQDAIRSIVHRLRNEQLDFPTGSYEWGQVYGRVLFAAKPDMDGYHQDAQSFRRACKELFSSTADFEDKVNEILGALAAGTPVRVAEVDGRAFAPATIRFMESGHGLAIHRGNQFMSKLSLIPSLADTVDYENQLSYFVVLDEPEVGGELVLYELDLSDRRPERIMANSKRQLLRPHAGDLLLFQGGRIWHEVAKVEGERSRITIGGFAAYTPDHQELVWWS</sequence>
<organism evidence="1 2">
    <name type="scientific">Haliangium ochraceum (strain DSM 14365 / JCM 11303 / SMP-2)</name>
    <dbReference type="NCBI Taxonomy" id="502025"/>
    <lineage>
        <taxon>Bacteria</taxon>
        <taxon>Pseudomonadati</taxon>
        <taxon>Myxococcota</taxon>
        <taxon>Polyangia</taxon>
        <taxon>Haliangiales</taxon>
        <taxon>Kofleriaceae</taxon>
        <taxon>Haliangium</taxon>
    </lineage>
</organism>
<protein>
    <submittedName>
        <fullName evidence="1">Uncharacterized protein</fullName>
    </submittedName>
</protein>
<name>D0LP61_HALO1</name>
<dbReference type="KEGG" id="hoh:Hoch_0810"/>
<dbReference type="Proteomes" id="UP000001880">
    <property type="component" value="Chromosome"/>
</dbReference>
<dbReference type="Pfam" id="PF22814">
    <property type="entry name" value="WelO5"/>
    <property type="match status" value="1"/>
</dbReference>
<dbReference type="InterPro" id="IPR055091">
    <property type="entry name" value="WelO5-like"/>
</dbReference>
<evidence type="ECO:0000313" key="1">
    <source>
        <dbReference type="EMBL" id="ACY13426.1"/>
    </source>
</evidence>
<dbReference type="STRING" id="502025.Hoch_0810"/>
<dbReference type="OrthoDB" id="5517744at2"/>
<dbReference type="AlphaFoldDB" id="D0LP61"/>
<accession>D0LP61</accession>
<proteinExistence type="predicted"/>
<dbReference type="RefSeq" id="WP_012826049.1">
    <property type="nucleotide sequence ID" value="NC_013440.1"/>
</dbReference>
<keyword evidence="2" id="KW-1185">Reference proteome</keyword>
<evidence type="ECO:0000313" key="2">
    <source>
        <dbReference type="Proteomes" id="UP000001880"/>
    </source>
</evidence>
<dbReference type="HOGENOM" id="CLU_088911_0_0_7"/>
<reference evidence="1 2" key="1">
    <citation type="journal article" date="2010" name="Stand. Genomic Sci.">
        <title>Complete genome sequence of Haliangium ochraceum type strain (SMP-2).</title>
        <authorList>
            <consortium name="US DOE Joint Genome Institute (JGI-PGF)"/>
            <person name="Ivanova N."/>
            <person name="Daum C."/>
            <person name="Lang E."/>
            <person name="Abt B."/>
            <person name="Kopitz M."/>
            <person name="Saunders E."/>
            <person name="Lapidus A."/>
            <person name="Lucas S."/>
            <person name="Glavina Del Rio T."/>
            <person name="Nolan M."/>
            <person name="Tice H."/>
            <person name="Copeland A."/>
            <person name="Cheng J.F."/>
            <person name="Chen F."/>
            <person name="Bruce D."/>
            <person name="Goodwin L."/>
            <person name="Pitluck S."/>
            <person name="Mavromatis K."/>
            <person name="Pati A."/>
            <person name="Mikhailova N."/>
            <person name="Chen A."/>
            <person name="Palaniappan K."/>
            <person name="Land M."/>
            <person name="Hauser L."/>
            <person name="Chang Y.J."/>
            <person name="Jeffries C.D."/>
            <person name="Detter J.C."/>
            <person name="Brettin T."/>
            <person name="Rohde M."/>
            <person name="Goker M."/>
            <person name="Bristow J."/>
            <person name="Markowitz V."/>
            <person name="Eisen J.A."/>
            <person name="Hugenholtz P."/>
            <person name="Kyrpides N.C."/>
            <person name="Klenk H.P."/>
        </authorList>
    </citation>
    <scope>NUCLEOTIDE SEQUENCE [LARGE SCALE GENOMIC DNA]</scope>
    <source>
        <strain evidence="2">DSM 14365 / CIP 107738 / JCM 11303 / AJ 13395 / SMP-2</strain>
    </source>
</reference>
<gene>
    <name evidence="1" type="ordered locus">Hoch_0810</name>
</gene>
<dbReference type="Gene3D" id="2.60.120.620">
    <property type="entry name" value="q2cbj1_9rhob like domain"/>
    <property type="match status" value="1"/>
</dbReference>
<dbReference type="eggNOG" id="ENOG5032REZ">
    <property type="taxonomic scope" value="Bacteria"/>
</dbReference>
<dbReference type="EMBL" id="CP001804">
    <property type="protein sequence ID" value="ACY13426.1"/>
    <property type="molecule type" value="Genomic_DNA"/>
</dbReference>